<keyword evidence="1" id="KW-1133">Transmembrane helix</keyword>
<dbReference type="PANTHER" id="PTHR33294">
    <property type="entry name" value="AWPM-19-LIKE FAMILY PROTEIN"/>
    <property type="match status" value="1"/>
</dbReference>
<proteinExistence type="predicted"/>
<dbReference type="Pfam" id="PF05512">
    <property type="entry name" value="AWPM-19"/>
    <property type="match status" value="1"/>
</dbReference>
<sequence>MASGAEKPAAFALLVFNFFLYFIIVAAWAVNHGIEKSHKTARIFPIYYRFGNMATGYVVIMSLLSGVVGFTTSVSGMDNLIQCDGPNLHAAAASSLVTWLLTLHAMGFACQEIDIRWTDSNLVSVFNHIVNKLELLEMEYFLYKDFVLSTPCDD</sequence>
<dbReference type="EMBL" id="OU503049">
    <property type="protein sequence ID" value="CAI9776290.1"/>
    <property type="molecule type" value="Genomic_DNA"/>
</dbReference>
<name>A0AAD2E666_9LAMI</name>
<protein>
    <submittedName>
        <fullName evidence="2">Uncharacterized protein</fullName>
    </submittedName>
</protein>
<evidence type="ECO:0000313" key="2">
    <source>
        <dbReference type="EMBL" id="CAI9776290.1"/>
    </source>
</evidence>
<feature type="transmembrane region" description="Helical" evidence="1">
    <location>
        <begin position="12"/>
        <end position="34"/>
    </location>
</feature>
<dbReference type="InterPro" id="IPR008390">
    <property type="entry name" value="AWPM-19"/>
</dbReference>
<dbReference type="Proteomes" id="UP000834106">
    <property type="component" value="Chromosome 14"/>
</dbReference>
<keyword evidence="1" id="KW-0472">Membrane</keyword>
<dbReference type="PANTHER" id="PTHR33294:SF3">
    <property type="entry name" value="AWPM-19-LIKE FAMILY PROTEIN"/>
    <property type="match status" value="1"/>
</dbReference>
<gene>
    <name evidence="2" type="ORF">FPE_LOCUS23720</name>
</gene>
<evidence type="ECO:0000256" key="1">
    <source>
        <dbReference type="SAM" id="Phobius"/>
    </source>
</evidence>
<feature type="transmembrane region" description="Helical" evidence="1">
    <location>
        <begin position="90"/>
        <end position="110"/>
    </location>
</feature>
<reference evidence="2" key="1">
    <citation type="submission" date="2023-05" db="EMBL/GenBank/DDBJ databases">
        <authorList>
            <person name="Huff M."/>
        </authorList>
    </citation>
    <scope>NUCLEOTIDE SEQUENCE</scope>
</reference>
<organism evidence="2 3">
    <name type="scientific">Fraxinus pennsylvanica</name>
    <dbReference type="NCBI Taxonomy" id="56036"/>
    <lineage>
        <taxon>Eukaryota</taxon>
        <taxon>Viridiplantae</taxon>
        <taxon>Streptophyta</taxon>
        <taxon>Embryophyta</taxon>
        <taxon>Tracheophyta</taxon>
        <taxon>Spermatophyta</taxon>
        <taxon>Magnoliopsida</taxon>
        <taxon>eudicotyledons</taxon>
        <taxon>Gunneridae</taxon>
        <taxon>Pentapetalae</taxon>
        <taxon>asterids</taxon>
        <taxon>lamiids</taxon>
        <taxon>Lamiales</taxon>
        <taxon>Oleaceae</taxon>
        <taxon>Oleeae</taxon>
        <taxon>Fraxinus</taxon>
    </lineage>
</organism>
<accession>A0AAD2E666</accession>
<dbReference type="AlphaFoldDB" id="A0AAD2E666"/>
<evidence type="ECO:0000313" key="3">
    <source>
        <dbReference type="Proteomes" id="UP000834106"/>
    </source>
</evidence>
<keyword evidence="3" id="KW-1185">Reference proteome</keyword>
<feature type="transmembrane region" description="Helical" evidence="1">
    <location>
        <begin position="46"/>
        <end position="70"/>
    </location>
</feature>
<keyword evidence="1" id="KW-0812">Transmembrane</keyword>